<evidence type="ECO:0000256" key="3">
    <source>
        <dbReference type="ARBA" id="ARBA00013551"/>
    </source>
</evidence>
<reference evidence="13" key="1">
    <citation type="submission" date="2011-05" db="EMBL/GenBank/DDBJ databases">
        <title>Insights into the evolution of the great apes provided by the gorilla genome.</title>
        <authorList>
            <person name="Scally A."/>
        </authorList>
    </citation>
    <scope>NUCLEOTIDE SEQUENCE [LARGE SCALE GENOMIC DNA]</scope>
</reference>
<evidence type="ECO:0000256" key="2">
    <source>
        <dbReference type="ARBA" id="ARBA00009500"/>
    </source>
</evidence>
<evidence type="ECO:0000256" key="1">
    <source>
        <dbReference type="ARBA" id="ARBA00004319"/>
    </source>
</evidence>
<dbReference type="OMA" id="EMPLAHQ"/>
<reference evidence="12" key="4">
    <citation type="submission" date="2025-09" db="UniProtKB">
        <authorList>
            <consortium name="Ensembl"/>
        </authorList>
    </citation>
    <scope>IDENTIFICATION</scope>
</reference>
<dbReference type="Gene3D" id="2.30.39.10">
    <property type="entry name" value="Alpha-1-antitrypsin, domain 1"/>
    <property type="match status" value="1"/>
</dbReference>
<dbReference type="GO" id="GO:0005788">
    <property type="term" value="C:endoplasmic reticulum lumen"/>
    <property type="evidence" value="ECO:0007669"/>
    <property type="project" value="UniProtKB-SubCell"/>
</dbReference>
<evidence type="ECO:0000256" key="8">
    <source>
        <dbReference type="ARBA" id="ARBA00025405"/>
    </source>
</evidence>
<dbReference type="InterPro" id="IPR036186">
    <property type="entry name" value="Serpin_sf"/>
</dbReference>
<dbReference type="HOGENOM" id="CLU_023330_2_0_1"/>
<dbReference type="Proteomes" id="UP000001519">
    <property type="component" value="Chromosome 9"/>
</dbReference>
<keyword evidence="4" id="KW-0732">Signal</keyword>
<dbReference type="PANTHER" id="PTHR11461">
    <property type="entry name" value="SERINE PROTEASE INHIBITOR, SERPIN"/>
    <property type="match status" value="1"/>
</dbReference>
<proteinExistence type="inferred from homology"/>
<reference evidence="12" key="3">
    <citation type="submission" date="2025-08" db="UniProtKB">
        <authorList>
            <consortium name="Ensembl"/>
        </authorList>
    </citation>
    <scope>IDENTIFICATION</scope>
</reference>
<dbReference type="GO" id="GO:0030199">
    <property type="term" value="P:collagen fibril organization"/>
    <property type="evidence" value="ECO:0000318"/>
    <property type="project" value="GO_Central"/>
</dbReference>
<name>G3S4W1_GORGO</name>
<keyword evidence="13" id="KW-1185">Reference proteome</keyword>
<feature type="domain" description="Serpin" evidence="11">
    <location>
        <begin position="38"/>
        <end position="379"/>
    </location>
</feature>
<dbReference type="InParanoid" id="G3S4W1"/>
<dbReference type="eggNOG" id="KOG2392">
    <property type="taxonomic scope" value="Eukaryota"/>
</dbReference>
<comment type="subcellular location">
    <subcellularLocation>
        <location evidence="1">Endoplasmic reticulum lumen</location>
    </subcellularLocation>
</comment>
<dbReference type="GO" id="GO:0005783">
    <property type="term" value="C:endoplasmic reticulum"/>
    <property type="evidence" value="ECO:0000318"/>
    <property type="project" value="GO_Central"/>
</dbReference>
<dbReference type="GO" id="GO:0005615">
    <property type="term" value="C:extracellular space"/>
    <property type="evidence" value="ECO:0007669"/>
    <property type="project" value="InterPro"/>
</dbReference>
<dbReference type="Pfam" id="PF00079">
    <property type="entry name" value="Serpin"/>
    <property type="match status" value="1"/>
</dbReference>
<dbReference type="EMBL" id="CABD030062945">
    <property type="status" value="NOT_ANNOTATED_CDS"/>
    <property type="molecule type" value="Genomic_DNA"/>
</dbReference>
<keyword evidence="7" id="KW-0143">Chaperone</keyword>
<evidence type="ECO:0000259" key="11">
    <source>
        <dbReference type="SMART" id="SM00093"/>
    </source>
</evidence>
<organism evidence="12 13">
    <name type="scientific">Gorilla gorilla gorilla</name>
    <name type="common">Western lowland gorilla</name>
    <dbReference type="NCBI Taxonomy" id="9595"/>
    <lineage>
        <taxon>Eukaryota</taxon>
        <taxon>Metazoa</taxon>
        <taxon>Chordata</taxon>
        <taxon>Craniata</taxon>
        <taxon>Vertebrata</taxon>
        <taxon>Euteleostomi</taxon>
        <taxon>Mammalia</taxon>
        <taxon>Eutheria</taxon>
        <taxon>Euarchontoglires</taxon>
        <taxon>Primates</taxon>
        <taxon>Haplorrhini</taxon>
        <taxon>Catarrhini</taxon>
        <taxon>Hominidae</taxon>
        <taxon>Gorilla</taxon>
    </lineage>
</organism>
<evidence type="ECO:0000313" key="13">
    <source>
        <dbReference type="Proteomes" id="UP000001519"/>
    </source>
</evidence>
<comment type="function">
    <text evidence="8">Binds specifically to collagen. Could be involved as a chaperone in the biosynthetic pathway of collagen.</text>
</comment>
<dbReference type="InterPro" id="IPR023796">
    <property type="entry name" value="Serpin_dom"/>
</dbReference>
<comment type="similarity">
    <text evidence="2 10">Belongs to the serpin family.</text>
</comment>
<dbReference type="GeneTree" id="ENSGT00940000156163"/>
<accession>G3S4W1</accession>
<evidence type="ECO:0000256" key="9">
    <source>
        <dbReference type="ARBA" id="ARBA00030441"/>
    </source>
</evidence>
<evidence type="ECO:0000256" key="10">
    <source>
        <dbReference type="RuleBase" id="RU000411"/>
    </source>
</evidence>
<evidence type="ECO:0000256" key="5">
    <source>
        <dbReference type="ARBA" id="ARBA00022824"/>
    </source>
</evidence>
<sequence>VALATEVKKPAATAAPGTAEKLSPKAATLAEHSAGLAFSLYQAMAKDQEVENILVSPVVVASSLGLVSLGGKATTASQAKAVLSAKQLRDEDVHAGVGEPLRSLSNSTARNVTWKLCSRLSVSFADDFVRSSKQHYNCEHSKINFHDKRSALQSIHEKAAQTTDGKLPEVTKDMECMDGALLVNTMFFKPHWNEKFHKMVENRGFMVTRFYTVGVMVMHQTGLYNYYDNEKEKLQIVEMPLTHKLSSLIILMPHHVEPLELLTKEQLKIWMGKKQKPVTISLPKRVVEKLLAGFGLTEAIDKNKANLSRMPHKKDLYLTSVFHATAFELDTDGNSFDQDIYGSKELRSPKLFYSDHPFIFLVWDTQSGSLLFTGHLVRPKLDKMRDEF</sequence>
<evidence type="ECO:0000256" key="4">
    <source>
        <dbReference type="ARBA" id="ARBA00022729"/>
    </source>
</evidence>
<dbReference type="PANTHER" id="PTHR11461:SF27">
    <property type="entry name" value="SERPIN H1"/>
    <property type="match status" value="1"/>
</dbReference>
<dbReference type="Gene3D" id="3.30.497.10">
    <property type="entry name" value="Antithrombin, subunit I, domain 2"/>
    <property type="match status" value="1"/>
</dbReference>
<keyword evidence="5" id="KW-0256">Endoplasmic reticulum</keyword>
<dbReference type="InterPro" id="IPR000215">
    <property type="entry name" value="Serpin_fam"/>
</dbReference>
<dbReference type="Bgee" id="ENSGGOG00000027997">
    <property type="expression patterns" value="Expressed in adult mammalian kidney"/>
</dbReference>
<dbReference type="InterPro" id="IPR042178">
    <property type="entry name" value="Serpin_sf_1"/>
</dbReference>
<dbReference type="SMART" id="SM00093">
    <property type="entry name" value="SERPIN"/>
    <property type="match status" value="1"/>
</dbReference>
<dbReference type="AlphaFoldDB" id="G3S4W1"/>
<evidence type="ECO:0000256" key="7">
    <source>
        <dbReference type="ARBA" id="ARBA00023186"/>
    </source>
</evidence>
<dbReference type="Ensembl" id="ENSGGOT00000033295.2">
    <property type="protein sequence ID" value="ENSGGOP00000023114.2"/>
    <property type="gene ID" value="ENSGGOG00000027997.2"/>
</dbReference>
<dbReference type="STRING" id="9593.ENSGGOP00000023114"/>
<keyword evidence="6" id="KW-0325">Glycoprotein</keyword>
<dbReference type="GO" id="GO:0004867">
    <property type="term" value="F:serine-type endopeptidase inhibitor activity"/>
    <property type="evidence" value="ECO:0000318"/>
    <property type="project" value="GO_Central"/>
</dbReference>
<evidence type="ECO:0000256" key="6">
    <source>
        <dbReference type="ARBA" id="ARBA00023180"/>
    </source>
</evidence>
<dbReference type="SUPFAM" id="SSF56574">
    <property type="entry name" value="Serpins"/>
    <property type="match status" value="1"/>
</dbReference>
<evidence type="ECO:0000313" key="12">
    <source>
        <dbReference type="Ensembl" id="ENSGGOP00000023114.2"/>
    </source>
</evidence>
<reference evidence="12 13" key="2">
    <citation type="journal article" date="2012" name="Nature">
        <title>Insights into hominid evolution from the gorilla genome sequence.</title>
        <authorList>
            <person name="Scally A."/>
            <person name="Dutheil J.Y."/>
            <person name="Hillier L.W."/>
            <person name="Jordan G.E."/>
            <person name="Goodhead I."/>
            <person name="Herrero J."/>
            <person name="Hobolth A."/>
            <person name="Lappalainen T."/>
            <person name="Mailund T."/>
            <person name="Marques-Bonet T."/>
            <person name="McCarthy S."/>
            <person name="Montgomery S.H."/>
            <person name="Schwalie P.C."/>
            <person name="Tang Y.A."/>
            <person name="Ward M.C."/>
            <person name="Xue Y."/>
            <person name="Yngvadottir B."/>
            <person name="Alkan C."/>
            <person name="Andersen L.N."/>
            <person name="Ayub Q."/>
            <person name="Ball E.V."/>
            <person name="Beal K."/>
            <person name="Bradley B.J."/>
            <person name="Chen Y."/>
            <person name="Clee C.M."/>
            <person name="Fitzgerald S."/>
            <person name="Graves T.A."/>
            <person name="Gu Y."/>
            <person name="Heath P."/>
            <person name="Heger A."/>
            <person name="Karakoc E."/>
            <person name="Kolb-Kokocinski A."/>
            <person name="Laird G.K."/>
            <person name="Lunter G."/>
            <person name="Meader S."/>
            <person name="Mort M."/>
            <person name="Mullikin J.C."/>
            <person name="Munch K."/>
            <person name="O'Connor T.D."/>
            <person name="Phillips A.D."/>
            <person name="Prado-Martinez J."/>
            <person name="Rogers A.S."/>
            <person name="Sajjadian S."/>
            <person name="Schmidt D."/>
            <person name="Shaw K."/>
            <person name="Simpson J.T."/>
            <person name="Stenson P.D."/>
            <person name="Turner D.J."/>
            <person name="Vigilant L."/>
            <person name="Vilella A.J."/>
            <person name="Whitener W."/>
            <person name="Zhu B."/>
            <person name="Cooper D.N."/>
            <person name="de Jong P."/>
            <person name="Dermitzakis E.T."/>
            <person name="Eichler E.E."/>
            <person name="Flicek P."/>
            <person name="Goldman N."/>
            <person name="Mundy N.I."/>
            <person name="Ning Z."/>
            <person name="Odom D.T."/>
            <person name="Ponting C.P."/>
            <person name="Quail M.A."/>
            <person name="Ryder O.A."/>
            <person name="Searle S.M."/>
            <person name="Warren W.C."/>
            <person name="Wilson R.K."/>
            <person name="Schierup M.H."/>
            <person name="Rogers J."/>
            <person name="Tyler-Smith C."/>
            <person name="Durbin R."/>
        </authorList>
    </citation>
    <scope>NUCLEOTIDE SEQUENCE [LARGE SCALE GENOMIC DNA]</scope>
</reference>
<dbReference type="FunFam" id="3.30.497.10:FF:000034">
    <property type="entry name" value="SERPINH1 isoform 13"/>
    <property type="match status" value="1"/>
</dbReference>
<dbReference type="InterPro" id="IPR042185">
    <property type="entry name" value="Serpin_sf_2"/>
</dbReference>
<protein>
    <recommendedName>
        <fullName evidence="3">Serpin H1</fullName>
    </recommendedName>
    <alternativeName>
        <fullName evidence="9">Collagen-binding protein</fullName>
    </alternativeName>
</protein>